<evidence type="ECO:0000256" key="1">
    <source>
        <dbReference type="PROSITE-ProRule" id="PRU00042"/>
    </source>
</evidence>
<evidence type="ECO:0000313" key="4">
    <source>
        <dbReference type="EMBL" id="CAH8384607.1"/>
    </source>
</evidence>
<keyword evidence="1" id="KW-0863">Zinc-finger</keyword>
<dbReference type="AlphaFoldDB" id="A0ABC8LMD0"/>
<dbReference type="SUPFAM" id="SSF57667">
    <property type="entry name" value="beta-beta-alpha zinc fingers"/>
    <property type="match status" value="1"/>
</dbReference>
<dbReference type="PANTHER" id="PTHR46547">
    <property type="entry name" value="ZINC FINGER PROTEIN GIS"/>
    <property type="match status" value="1"/>
</dbReference>
<sequence length="253" mass="28521">MDELDGERQDFTNVETFSQLPFFRRPLSKDKSSKPIRLFGKYFTGGDYFGEDHTDSSKTYNKEDKEKEEEDQTEDNGKDNSMSINNRRFECHYCFRIFPTSQALGGHQNAHKRERQLAKRGTSSYFHHPDANLYGYHHYPSWSSGSLPAARFYGAGHTLGTSSSYDTRPINGSPFGLWLVPPLSSSVRGSYNANAVFTSHHDSYNNSTSPLLTSSQPHPPLHVGGFAAQDRMSSYRHGLGLSVKDNVSLDLHL</sequence>
<keyword evidence="1" id="KW-0479">Metal-binding</keyword>
<dbReference type="InterPro" id="IPR036236">
    <property type="entry name" value="Znf_C2H2_sf"/>
</dbReference>
<dbReference type="PROSITE" id="PS50157">
    <property type="entry name" value="ZINC_FINGER_C2H2_2"/>
    <property type="match status" value="1"/>
</dbReference>
<dbReference type="InterPro" id="IPR044291">
    <property type="entry name" value="GIS/GIS2/ZFP8"/>
</dbReference>
<organism evidence="4 5">
    <name type="scientific">Eruca vesicaria subsp. sativa</name>
    <name type="common">Garden rocket</name>
    <name type="synonym">Eruca sativa</name>
    <dbReference type="NCBI Taxonomy" id="29727"/>
    <lineage>
        <taxon>Eukaryota</taxon>
        <taxon>Viridiplantae</taxon>
        <taxon>Streptophyta</taxon>
        <taxon>Embryophyta</taxon>
        <taxon>Tracheophyta</taxon>
        <taxon>Spermatophyta</taxon>
        <taxon>Magnoliopsida</taxon>
        <taxon>eudicotyledons</taxon>
        <taxon>Gunneridae</taxon>
        <taxon>Pentapetalae</taxon>
        <taxon>rosids</taxon>
        <taxon>malvids</taxon>
        <taxon>Brassicales</taxon>
        <taxon>Brassicaceae</taxon>
        <taxon>Brassiceae</taxon>
        <taxon>Eruca</taxon>
    </lineage>
</organism>
<keyword evidence="1" id="KW-0862">Zinc</keyword>
<name>A0ABC8LMD0_ERUVS</name>
<dbReference type="PANTHER" id="PTHR46547:SF7">
    <property type="entry name" value="ZINC FINGER PROTEIN GIS"/>
    <property type="match status" value="1"/>
</dbReference>
<accession>A0ABC8LMD0</accession>
<dbReference type="Proteomes" id="UP001642260">
    <property type="component" value="Unassembled WGS sequence"/>
</dbReference>
<feature type="domain" description="C2H2-type" evidence="3">
    <location>
        <begin position="89"/>
        <end position="116"/>
    </location>
</feature>
<feature type="compositionally biased region" description="Basic and acidic residues" evidence="2">
    <location>
        <begin position="50"/>
        <end position="65"/>
    </location>
</feature>
<dbReference type="GO" id="GO:0008270">
    <property type="term" value="F:zinc ion binding"/>
    <property type="evidence" value="ECO:0007669"/>
    <property type="project" value="UniProtKB-KW"/>
</dbReference>
<keyword evidence="5" id="KW-1185">Reference proteome</keyword>
<evidence type="ECO:0000256" key="2">
    <source>
        <dbReference type="SAM" id="MobiDB-lite"/>
    </source>
</evidence>
<evidence type="ECO:0000259" key="3">
    <source>
        <dbReference type="PROSITE" id="PS50157"/>
    </source>
</evidence>
<proteinExistence type="predicted"/>
<protein>
    <recommendedName>
        <fullName evidence="3">C2H2-type domain-containing protein</fullName>
    </recommendedName>
</protein>
<reference evidence="4 5" key="1">
    <citation type="submission" date="2022-03" db="EMBL/GenBank/DDBJ databases">
        <authorList>
            <person name="Macdonald S."/>
            <person name="Ahmed S."/>
            <person name="Newling K."/>
        </authorList>
    </citation>
    <scope>NUCLEOTIDE SEQUENCE [LARGE SCALE GENOMIC DNA]</scope>
</reference>
<dbReference type="InterPro" id="IPR013087">
    <property type="entry name" value="Znf_C2H2_type"/>
</dbReference>
<dbReference type="EMBL" id="CAKOAT010629598">
    <property type="protein sequence ID" value="CAH8384607.1"/>
    <property type="molecule type" value="Genomic_DNA"/>
</dbReference>
<evidence type="ECO:0000313" key="5">
    <source>
        <dbReference type="Proteomes" id="UP001642260"/>
    </source>
</evidence>
<feature type="region of interest" description="Disordered" evidence="2">
    <location>
        <begin position="45"/>
        <end position="82"/>
    </location>
</feature>
<gene>
    <name evidence="4" type="ORF">ERUC_LOCUS37090</name>
</gene>
<dbReference type="PROSITE" id="PS00028">
    <property type="entry name" value="ZINC_FINGER_C2H2_1"/>
    <property type="match status" value="1"/>
</dbReference>
<comment type="caution">
    <text evidence="4">The sequence shown here is derived from an EMBL/GenBank/DDBJ whole genome shotgun (WGS) entry which is preliminary data.</text>
</comment>